<feature type="compositionally biased region" description="Basic and acidic residues" evidence="7">
    <location>
        <begin position="353"/>
        <end position="367"/>
    </location>
</feature>
<dbReference type="GO" id="GO:0005634">
    <property type="term" value="C:nucleus"/>
    <property type="evidence" value="ECO:0007669"/>
    <property type="project" value="UniProtKB-SubCell"/>
</dbReference>
<feature type="domain" description="MADS-box" evidence="8">
    <location>
        <begin position="1"/>
        <end position="61"/>
    </location>
</feature>
<feature type="compositionally biased region" description="Pro residues" evidence="7">
    <location>
        <begin position="239"/>
        <end position="256"/>
    </location>
</feature>
<comment type="similarity">
    <text evidence="6">Belongs to the MEF2 family.</text>
</comment>
<dbReference type="GO" id="GO:0000981">
    <property type="term" value="F:DNA-binding transcription factor activity, RNA polymerase II-specific"/>
    <property type="evidence" value="ECO:0007669"/>
    <property type="project" value="TreeGrafter"/>
</dbReference>
<dbReference type="OMA" id="LGRYQYF"/>
<evidence type="ECO:0000313" key="10">
    <source>
        <dbReference type="Proteomes" id="UP000242180"/>
    </source>
</evidence>
<dbReference type="PRINTS" id="PR01217">
    <property type="entry name" value="PRICHEXTENSN"/>
</dbReference>
<dbReference type="PANTHER" id="PTHR11945:SF534">
    <property type="entry name" value="MYOCYTE-SPECIFIC ENHANCER FACTOR 2"/>
    <property type="match status" value="1"/>
</dbReference>
<keyword evidence="2" id="KW-0805">Transcription regulation</keyword>
<evidence type="ECO:0000256" key="1">
    <source>
        <dbReference type="ARBA" id="ARBA00004123"/>
    </source>
</evidence>
<dbReference type="InterPro" id="IPR002100">
    <property type="entry name" value="TF_MADSbox"/>
</dbReference>
<feature type="compositionally biased region" description="Low complexity" evidence="7">
    <location>
        <begin position="185"/>
        <end position="205"/>
    </location>
</feature>
<feature type="compositionally biased region" description="Pro residues" evidence="7">
    <location>
        <begin position="277"/>
        <end position="295"/>
    </location>
</feature>
<organism evidence="9 10">
    <name type="scientific">Syncephalastrum racemosum</name>
    <name type="common">Filamentous fungus</name>
    <dbReference type="NCBI Taxonomy" id="13706"/>
    <lineage>
        <taxon>Eukaryota</taxon>
        <taxon>Fungi</taxon>
        <taxon>Fungi incertae sedis</taxon>
        <taxon>Mucoromycota</taxon>
        <taxon>Mucoromycotina</taxon>
        <taxon>Mucoromycetes</taxon>
        <taxon>Mucorales</taxon>
        <taxon>Syncephalastraceae</taxon>
        <taxon>Syncephalastrum</taxon>
    </lineage>
</organism>
<dbReference type="GO" id="GO:0045944">
    <property type="term" value="P:positive regulation of transcription by RNA polymerase II"/>
    <property type="evidence" value="ECO:0007669"/>
    <property type="project" value="InterPro"/>
</dbReference>
<dbReference type="InterPro" id="IPR036879">
    <property type="entry name" value="TF_MADSbox_sf"/>
</dbReference>
<dbReference type="Pfam" id="PF00319">
    <property type="entry name" value="SRF-TF"/>
    <property type="match status" value="1"/>
</dbReference>
<comment type="subcellular location">
    <subcellularLocation>
        <location evidence="1">Nucleus</location>
    </subcellularLocation>
</comment>
<dbReference type="GO" id="GO:0030154">
    <property type="term" value="P:cell differentiation"/>
    <property type="evidence" value="ECO:0007669"/>
    <property type="project" value="TreeGrafter"/>
</dbReference>
<dbReference type="Gene3D" id="3.40.1810.10">
    <property type="entry name" value="Transcription factor, MADS-box"/>
    <property type="match status" value="1"/>
</dbReference>
<dbReference type="PRINTS" id="PR00404">
    <property type="entry name" value="MADSDOMAIN"/>
</dbReference>
<feature type="compositionally biased region" description="Low complexity" evidence="7">
    <location>
        <begin position="164"/>
        <end position="177"/>
    </location>
</feature>
<dbReference type="SUPFAM" id="SSF55455">
    <property type="entry name" value="SRF-like"/>
    <property type="match status" value="1"/>
</dbReference>
<gene>
    <name evidence="9" type="ORF">BCR43DRAFT_481640</name>
</gene>
<name>A0A1X2HSG6_SYNRA</name>
<evidence type="ECO:0000313" key="9">
    <source>
        <dbReference type="EMBL" id="ORZ02499.1"/>
    </source>
</evidence>
<comment type="caution">
    <text evidence="9">The sequence shown here is derived from an EMBL/GenBank/DDBJ whole genome shotgun (WGS) entry which is preliminary data.</text>
</comment>
<evidence type="ECO:0000256" key="5">
    <source>
        <dbReference type="ARBA" id="ARBA00023242"/>
    </source>
</evidence>
<evidence type="ECO:0000256" key="4">
    <source>
        <dbReference type="ARBA" id="ARBA00023163"/>
    </source>
</evidence>
<evidence type="ECO:0000259" key="8">
    <source>
        <dbReference type="PROSITE" id="PS50066"/>
    </source>
</evidence>
<dbReference type="AlphaFoldDB" id="A0A1X2HSG6"/>
<feature type="compositionally biased region" description="Low complexity" evidence="7">
    <location>
        <begin position="373"/>
        <end position="398"/>
    </location>
</feature>
<dbReference type="InterPro" id="IPR033896">
    <property type="entry name" value="MEF2-like_N"/>
</dbReference>
<dbReference type="PROSITE" id="PS50066">
    <property type="entry name" value="MADS_BOX_2"/>
    <property type="match status" value="1"/>
</dbReference>
<keyword evidence="10" id="KW-1185">Reference proteome</keyword>
<feature type="compositionally biased region" description="Low complexity" evidence="7">
    <location>
        <begin position="134"/>
        <end position="147"/>
    </location>
</feature>
<dbReference type="OrthoDB" id="1898716at2759"/>
<feature type="compositionally biased region" description="Acidic residues" evidence="7">
    <location>
        <begin position="477"/>
        <end position="486"/>
    </location>
</feature>
<evidence type="ECO:0000256" key="7">
    <source>
        <dbReference type="SAM" id="MobiDB-lite"/>
    </source>
</evidence>
<feature type="compositionally biased region" description="Polar residues" evidence="7">
    <location>
        <begin position="405"/>
        <end position="443"/>
    </location>
</feature>
<feature type="compositionally biased region" description="Low complexity" evidence="7">
    <location>
        <begin position="296"/>
        <end position="341"/>
    </location>
</feature>
<protein>
    <recommendedName>
        <fullName evidence="8">MADS-box domain-containing protein</fullName>
    </recommendedName>
</protein>
<sequence length="495" mass="53259">MGRKKIKIQPIKDDRNRQVTFLKRKHGLMKKAYELSVLCDCEIALIIFNSNGKLVQYASTDIDKILMKYTEYNDPHESKSNHDFSNATDADEDGAATKLEDEADDDVLADDREAVSIQPQVTSHNFMTPPPQPSSSQHQQPQPQQHQQHQHQHQQLPPPPPHQSVPSSASAAAAAAVGGPGAGGPSAVMYYHQQQQQQRPPYGIQQPPPPPPRMPYDVYGMAQPPPPPMYMYHGMSGQLPPPPVAVPVPAPPPPAPYLVQQPHPQQHHPPHPSHSPSQPPHPYSHPQLAQPPPQTPSQQPTAHSSPHSVGSPHPTSMNMPSPTPSVASSHGGSGAPSAKKSGQPKLRVQIPAEESKLPESSRPDTFAKPRNPNEPASTAATPATTAAAASGAPNSAYAMGPPSALPSQFAQNLPSPSTFYPEFYQQSELPSPLNFSATPTTANAFHWPPPSAAQNAAGRDYRPSPLAAGSKRGNDDIKEEPEDDSDSSLHKRSKS</sequence>
<evidence type="ECO:0000256" key="2">
    <source>
        <dbReference type="ARBA" id="ARBA00023015"/>
    </source>
</evidence>
<dbReference type="PROSITE" id="PS00350">
    <property type="entry name" value="MADS_BOX_1"/>
    <property type="match status" value="1"/>
</dbReference>
<feature type="region of interest" description="Disordered" evidence="7">
    <location>
        <begin position="120"/>
        <end position="495"/>
    </location>
</feature>
<evidence type="ECO:0000256" key="6">
    <source>
        <dbReference type="ARBA" id="ARBA00025805"/>
    </source>
</evidence>
<keyword evidence="5" id="KW-0539">Nucleus</keyword>
<dbReference type="SMART" id="SM00432">
    <property type="entry name" value="MADS"/>
    <property type="match status" value="1"/>
</dbReference>
<dbReference type="EMBL" id="MCGN01000001">
    <property type="protein sequence ID" value="ORZ02499.1"/>
    <property type="molecule type" value="Genomic_DNA"/>
</dbReference>
<dbReference type="GO" id="GO:0046983">
    <property type="term" value="F:protein dimerization activity"/>
    <property type="evidence" value="ECO:0007669"/>
    <property type="project" value="InterPro"/>
</dbReference>
<dbReference type="InParanoid" id="A0A1X2HSG6"/>
<evidence type="ECO:0000256" key="3">
    <source>
        <dbReference type="ARBA" id="ARBA00023125"/>
    </source>
</evidence>
<dbReference type="STRING" id="13706.A0A1X2HSG6"/>
<accession>A0A1X2HSG6</accession>
<keyword evidence="4" id="KW-0804">Transcription</keyword>
<dbReference type="GO" id="GO:0000978">
    <property type="term" value="F:RNA polymerase II cis-regulatory region sequence-specific DNA binding"/>
    <property type="evidence" value="ECO:0007669"/>
    <property type="project" value="TreeGrafter"/>
</dbReference>
<proteinExistence type="inferred from homology"/>
<keyword evidence="3" id="KW-0238">DNA-binding</keyword>
<dbReference type="Proteomes" id="UP000242180">
    <property type="component" value="Unassembled WGS sequence"/>
</dbReference>
<dbReference type="PANTHER" id="PTHR11945">
    <property type="entry name" value="MADS BOX PROTEIN"/>
    <property type="match status" value="1"/>
</dbReference>
<dbReference type="CDD" id="cd00265">
    <property type="entry name" value="MADS_MEF2_like"/>
    <property type="match status" value="1"/>
</dbReference>
<reference evidence="9 10" key="1">
    <citation type="submission" date="2016-07" db="EMBL/GenBank/DDBJ databases">
        <title>Pervasive Adenine N6-methylation of Active Genes in Fungi.</title>
        <authorList>
            <consortium name="DOE Joint Genome Institute"/>
            <person name="Mondo S.J."/>
            <person name="Dannebaum R.O."/>
            <person name="Kuo R.C."/>
            <person name="Labutti K."/>
            <person name="Haridas S."/>
            <person name="Kuo A."/>
            <person name="Salamov A."/>
            <person name="Ahrendt S.R."/>
            <person name="Lipzen A."/>
            <person name="Sullivan W."/>
            <person name="Andreopoulos W.B."/>
            <person name="Clum A."/>
            <person name="Lindquist E."/>
            <person name="Daum C."/>
            <person name="Ramamoorthy G.K."/>
            <person name="Gryganskyi A."/>
            <person name="Culley D."/>
            <person name="Magnuson J.K."/>
            <person name="James T.Y."/>
            <person name="O'Malley M.A."/>
            <person name="Stajich J.E."/>
            <person name="Spatafora J.W."/>
            <person name="Visel A."/>
            <person name="Grigoriev I.V."/>
        </authorList>
    </citation>
    <scope>NUCLEOTIDE SEQUENCE [LARGE SCALE GENOMIC DNA]</scope>
    <source>
        <strain evidence="9 10">NRRL 2496</strain>
    </source>
</reference>